<keyword evidence="2" id="KW-1185">Reference proteome</keyword>
<organism evidence="1 2">
    <name type="scientific">Wandonia haliotis</name>
    <dbReference type="NCBI Taxonomy" id="574963"/>
    <lineage>
        <taxon>Bacteria</taxon>
        <taxon>Pseudomonadati</taxon>
        <taxon>Bacteroidota</taxon>
        <taxon>Flavobacteriia</taxon>
        <taxon>Flavobacteriales</taxon>
        <taxon>Crocinitomicaceae</taxon>
        <taxon>Wandonia</taxon>
    </lineage>
</organism>
<evidence type="ECO:0000313" key="2">
    <source>
        <dbReference type="Proteomes" id="UP001501126"/>
    </source>
</evidence>
<name>A0ABP3YA04_9FLAO</name>
<gene>
    <name evidence="1" type="ORF">GCM10009118_28920</name>
</gene>
<dbReference type="SUPFAM" id="SSF55874">
    <property type="entry name" value="ATPase domain of HSP90 chaperone/DNA topoisomerase II/histidine kinase"/>
    <property type="match status" value="1"/>
</dbReference>
<dbReference type="Gene3D" id="3.30.565.10">
    <property type="entry name" value="Histidine kinase-like ATPase, C-terminal domain"/>
    <property type="match status" value="1"/>
</dbReference>
<dbReference type="RefSeq" id="WP_343789411.1">
    <property type="nucleotide sequence ID" value="NZ_BAAAFH010000022.1"/>
</dbReference>
<comment type="caution">
    <text evidence="1">The sequence shown here is derived from an EMBL/GenBank/DDBJ whole genome shotgun (WGS) entry which is preliminary data.</text>
</comment>
<proteinExistence type="predicted"/>
<reference evidence="2" key="1">
    <citation type="journal article" date="2019" name="Int. J. Syst. Evol. Microbiol.">
        <title>The Global Catalogue of Microorganisms (GCM) 10K type strain sequencing project: providing services to taxonomists for standard genome sequencing and annotation.</title>
        <authorList>
            <consortium name="The Broad Institute Genomics Platform"/>
            <consortium name="The Broad Institute Genome Sequencing Center for Infectious Disease"/>
            <person name="Wu L."/>
            <person name="Ma J."/>
        </authorList>
    </citation>
    <scope>NUCLEOTIDE SEQUENCE [LARGE SCALE GENOMIC DNA]</scope>
    <source>
        <strain evidence="2">JCM 16083</strain>
    </source>
</reference>
<accession>A0ABP3YA04</accession>
<evidence type="ECO:0000313" key="1">
    <source>
        <dbReference type="EMBL" id="GAA0876482.1"/>
    </source>
</evidence>
<protein>
    <recommendedName>
        <fullName evidence="3">PAC domain-containing protein</fullName>
    </recommendedName>
</protein>
<dbReference type="Proteomes" id="UP001501126">
    <property type="component" value="Unassembled WGS sequence"/>
</dbReference>
<evidence type="ECO:0008006" key="3">
    <source>
        <dbReference type="Google" id="ProtNLM"/>
    </source>
</evidence>
<sequence length="352" mass="40125">MAVKNVVEFEKCPAVSGAEKLGLLEILYSQNSVCVGQLSVHSCRELIDVQETGIKDFFNVCRARVSIDWFPLSDMISPDYVVEFVQKSKEAFEETGKFRICFSFMGRNKKNVYLELTASVLSRGGRSIEWIGYVREVDERQMKTQLAAQVTKNERGKVVGRLQDEVAQNLVLLNFYLNQLTAVEGNNLEGLSQIRHFLDESLKKTRSLCYYLEPPGLEVGFLEGITSLSERMELPGLSVASVNYSDIKEDYFEEENKYYLLAILREFIENSVEHSGCTSVMIEIYRIGDSIILSVSDNGKYINLREDEYESIKIRMEKMSELVSAELELSGQPEKGNFLEIKLPVSTKKFIR</sequence>
<dbReference type="EMBL" id="BAAAFH010000022">
    <property type="protein sequence ID" value="GAA0876482.1"/>
    <property type="molecule type" value="Genomic_DNA"/>
</dbReference>
<dbReference type="InterPro" id="IPR036890">
    <property type="entry name" value="HATPase_C_sf"/>
</dbReference>